<geneLocation type="plasmid" evidence="1 2">
    <name>pCIG1485E</name>
</geneLocation>
<reference evidence="1 2" key="1">
    <citation type="journal article" date="2014" name="Genome Announc.">
        <title>Complete Genome Sequence of Campylobacter iguaniorum Strain 1485ET, Isolated from a Bearded Dragon (Pogona vitticeps).</title>
        <authorList>
            <person name="Gilbert M.J."/>
            <person name="Miller W.G."/>
            <person name="Yee E."/>
            <person name="Kik M."/>
            <person name="Wagenaar J.A."/>
            <person name="Duim B."/>
        </authorList>
    </citation>
    <scope>NUCLEOTIDE SEQUENCE [LARGE SCALE GENOMIC DNA]</scope>
    <source>
        <strain evidence="1 2">1485E</strain>
        <plasmid evidence="1">pCIG1485E</plasmid>
    </source>
</reference>
<keyword evidence="1" id="KW-0614">Plasmid</keyword>
<dbReference type="HOGENOM" id="CLU_1871581_0_0_7"/>
<accession>A0A076FI74</accession>
<name>A0A076FI74_9BACT</name>
<organism evidence="1 2">
    <name type="scientific">Campylobacter iguaniorum</name>
    <dbReference type="NCBI Taxonomy" id="1244531"/>
    <lineage>
        <taxon>Bacteria</taxon>
        <taxon>Pseudomonadati</taxon>
        <taxon>Campylobacterota</taxon>
        <taxon>Epsilonproteobacteria</taxon>
        <taxon>Campylobacterales</taxon>
        <taxon>Campylobacteraceae</taxon>
        <taxon>Campylobacter</taxon>
    </lineage>
</organism>
<dbReference type="eggNOG" id="ENOG502ZZB3">
    <property type="taxonomic scope" value="Bacteria"/>
</dbReference>
<dbReference type="EMBL" id="CP009044">
    <property type="protein sequence ID" value="AII15559.1"/>
    <property type="molecule type" value="Genomic_DNA"/>
</dbReference>
<sequence>MKMKTLVINEKNVGYVKIFKDEIKDFADFRDYKNLPNAVVEREGTADEYVVFKTFDLSKAIHKKSYLLQERNSWYETASAVNLGVFSSIENALKAAKKEYGELRQDGSRFNYEPIKNPNDVTIYIIEFETDEFGEV</sequence>
<proteinExistence type="predicted"/>
<dbReference type="KEGG" id="caj:CIG1485E_a0034"/>
<keyword evidence="2" id="KW-1185">Reference proteome</keyword>
<evidence type="ECO:0000313" key="2">
    <source>
        <dbReference type="Proteomes" id="UP000028486"/>
    </source>
</evidence>
<dbReference type="Proteomes" id="UP000028486">
    <property type="component" value="Plasmid pCIG1485E"/>
</dbReference>
<dbReference type="AlphaFoldDB" id="A0A076FI74"/>
<evidence type="ECO:0000313" key="1">
    <source>
        <dbReference type="EMBL" id="AII15559.1"/>
    </source>
</evidence>
<gene>
    <name evidence="1" type="ORF">CIG1485E_a0034</name>
</gene>
<protein>
    <submittedName>
        <fullName evidence="1">Uncharacterized protein</fullName>
    </submittedName>
</protein>